<dbReference type="PROSITE" id="PS00614">
    <property type="entry name" value="IGPS"/>
    <property type="match status" value="1"/>
</dbReference>
<sequence>MTGGDILSRIVARRRERLRGTGPDDGPLQGLDRELYARGRLGGDQIRAFPGPLICEVKRRSPSRGDIKANLNPLEQAKTYFRKGASAVSVLTEQDHFGGALADIVSVRRALPDLPILRKDFLLEPEDVAVSWNLGADAVLLIAGVLSFDALARLMEEARRFGLAALVEVHTREEVEKIRPLAPALVGINCRDLRTFQVDLLRPAELMDYVDWPAKIVFESGIFTREDALVARESGCSSLLVGEAAVRDPHCIPALAAVMSKASSDRGARPVPFWRYCARRRAHRVVAAGPGRARPLVKICGITNGEDALLAQDLGADILGLVYAESPRRAPEGLAREMAGLLSVPLVGVVVEGPEPAGFGANPANARGLEQARKDLEEGALAAIQFHGQSSGENISSLAWPAFKAVRPSSPQDARHLLSRCAGPRVLVDAYDRHRSGGTGTAVSEEVLAAVCDLFGERFRGALWLAGGLSPDTVGAVIERWHPELIDASSRLEERVGKKSGQLLESFFRALETG</sequence>
<name>A0A1N6SC13_9SPIO</name>
<evidence type="ECO:0000256" key="13">
    <source>
        <dbReference type="ARBA" id="ARBA00023268"/>
    </source>
</evidence>
<accession>A0A1N6SC13</accession>
<evidence type="ECO:0000256" key="7">
    <source>
        <dbReference type="ARBA" id="ARBA00022605"/>
    </source>
</evidence>
<comment type="catalytic activity">
    <reaction evidence="2">
        <text>1-(2-carboxyphenylamino)-1-deoxy-D-ribulose 5-phosphate + H(+) = (1S,2R)-1-C-(indol-3-yl)glycerol 3-phosphate + CO2 + H2O</text>
        <dbReference type="Rhea" id="RHEA:23476"/>
        <dbReference type="ChEBI" id="CHEBI:15377"/>
        <dbReference type="ChEBI" id="CHEBI:15378"/>
        <dbReference type="ChEBI" id="CHEBI:16526"/>
        <dbReference type="ChEBI" id="CHEBI:58613"/>
        <dbReference type="ChEBI" id="CHEBI:58866"/>
        <dbReference type="EC" id="4.1.1.48"/>
    </reaction>
</comment>
<evidence type="ECO:0000256" key="3">
    <source>
        <dbReference type="ARBA" id="ARBA00004664"/>
    </source>
</evidence>
<dbReference type="InterPro" id="IPR013798">
    <property type="entry name" value="Indole-3-glycerol_P_synth_dom"/>
</dbReference>
<evidence type="ECO:0000256" key="4">
    <source>
        <dbReference type="ARBA" id="ARBA00004696"/>
    </source>
</evidence>
<dbReference type="STRING" id="159291.SAMN05920897_1089"/>
<keyword evidence="9 15" id="KW-0822">Tryptophan biosynthesis</keyword>
<proteinExistence type="inferred from homology"/>
<dbReference type="GO" id="GO:0000162">
    <property type="term" value="P:L-tryptophan biosynthetic process"/>
    <property type="evidence" value="ECO:0007669"/>
    <property type="project" value="UniProtKB-UniRule"/>
</dbReference>
<evidence type="ECO:0000256" key="8">
    <source>
        <dbReference type="ARBA" id="ARBA00022793"/>
    </source>
</evidence>
<evidence type="ECO:0000256" key="12">
    <source>
        <dbReference type="ARBA" id="ARBA00023239"/>
    </source>
</evidence>
<dbReference type="GO" id="GO:0004425">
    <property type="term" value="F:indole-3-glycerol-phosphate synthase activity"/>
    <property type="evidence" value="ECO:0007669"/>
    <property type="project" value="UniProtKB-EC"/>
</dbReference>
<comment type="similarity">
    <text evidence="15">Belongs to the TrpF family.</text>
</comment>
<evidence type="ECO:0000256" key="1">
    <source>
        <dbReference type="ARBA" id="ARBA00001164"/>
    </source>
</evidence>
<keyword evidence="13" id="KW-0511">Multifunctional enzyme</keyword>
<dbReference type="PANTHER" id="PTHR22854">
    <property type="entry name" value="TRYPTOPHAN BIOSYNTHESIS PROTEIN"/>
    <property type="match status" value="1"/>
</dbReference>
<keyword evidence="10 15" id="KW-0057">Aromatic amino acid biosynthesis</keyword>
<evidence type="ECO:0000256" key="11">
    <source>
        <dbReference type="ARBA" id="ARBA00023235"/>
    </source>
</evidence>
<evidence type="ECO:0000256" key="14">
    <source>
        <dbReference type="ARBA" id="ARBA00025592"/>
    </source>
</evidence>
<feature type="domain" description="N-(5'phosphoribosyl) anthranilate isomerase (PRAI)" evidence="17">
    <location>
        <begin position="298"/>
        <end position="509"/>
    </location>
</feature>
<dbReference type="InterPro" id="IPR045186">
    <property type="entry name" value="Indole-3-glycerol_P_synth"/>
</dbReference>
<dbReference type="CDD" id="cd00405">
    <property type="entry name" value="PRAI"/>
    <property type="match status" value="1"/>
</dbReference>
<feature type="domain" description="Indole-3-glycerol phosphate synthase" evidence="16">
    <location>
        <begin position="52"/>
        <end position="248"/>
    </location>
</feature>
<dbReference type="InterPro" id="IPR001468">
    <property type="entry name" value="Indole-3-GlycerolPSynthase_CS"/>
</dbReference>
<dbReference type="InterPro" id="IPR001240">
    <property type="entry name" value="PRAI_dom"/>
</dbReference>
<protein>
    <recommendedName>
        <fullName evidence="15">N-(5'-phosphoribosyl)anthranilate isomerase</fullName>
        <shortName evidence="15">PRAI</shortName>
        <ecNumber evidence="15">5.3.1.24</ecNumber>
    </recommendedName>
</protein>
<evidence type="ECO:0000313" key="19">
    <source>
        <dbReference type="Proteomes" id="UP000186400"/>
    </source>
</evidence>
<evidence type="ECO:0000256" key="2">
    <source>
        <dbReference type="ARBA" id="ARBA00001633"/>
    </source>
</evidence>
<dbReference type="SUPFAM" id="SSF51366">
    <property type="entry name" value="Ribulose-phoshate binding barrel"/>
    <property type="match status" value="2"/>
</dbReference>
<comment type="function">
    <text evidence="14">Bifunctional enzyme that catalyzes two sequential steps of tryptophan biosynthetic pathway. The first reaction is catalyzed by the isomerase, coded by the TrpF domain; the second reaction is catalyzed by the synthase, coded by the TrpC domain.</text>
</comment>
<keyword evidence="8" id="KW-0210">Decarboxylase</keyword>
<dbReference type="UniPathway" id="UPA00035">
    <property type="reaction ID" value="UER00042"/>
</dbReference>
<dbReference type="AlphaFoldDB" id="A0A1N6SC13"/>
<dbReference type="Gene3D" id="3.20.20.70">
    <property type="entry name" value="Aldolase class I"/>
    <property type="match status" value="2"/>
</dbReference>
<keyword evidence="19" id="KW-1185">Reference proteome</keyword>
<evidence type="ECO:0000256" key="5">
    <source>
        <dbReference type="ARBA" id="ARBA00007902"/>
    </source>
</evidence>
<dbReference type="Pfam" id="PF00218">
    <property type="entry name" value="IGPS"/>
    <property type="match status" value="1"/>
</dbReference>
<evidence type="ECO:0000256" key="10">
    <source>
        <dbReference type="ARBA" id="ARBA00023141"/>
    </source>
</evidence>
<dbReference type="HAMAP" id="MF_00135">
    <property type="entry name" value="PRAI"/>
    <property type="match status" value="1"/>
</dbReference>
<keyword evidence="12" id="KW-0456">Lyase</keyword>
<comment type="similarity">
    <text evidence="5">In the N-terminal section; belongs to the TrpC family.</text>
</comment>
<keyword evidence="11 15" id="KW-0413">Isomerase</keyword>
<dbReference type="OrthoDB" id="9804217at2"/>
<evidence type="ECO:0000259" key="17">
    <source>
        <dbReference type="Pfam" id="PF00697"/>
    </source>
</evidence>
<organism evidence="18 19">
    <name type="scientific">Alkalispirochaeta americana</name>
    <dbReference type="NCBI Taxonomy" id="159291"/>
    <lineage>
        <taxon>Bacteria</taxon>
        <taxon>Pseudomonadati</taxon>
        <taxon>Spirochaetota</taxon>
        <taxon>Spirochaetia</taxon>
        <taxon>Spirochaetales</taxon>
        <taxon>Spirochaetaceae</taxon>
        <taxon>Alkalispirochaeta</taxon>
    </lineage>
</organism>
<evidence type="ECO:0000313" key="18">
    <source>
        <dbReference type="EMBL" id="SIQ38496.1"/>
    </source>
</evidence>
<evidence type="ECO:0000256" key="15">
    <source>
        <dbReference type="HAMAP-Rule" id="MF_00135"/>
    </source>
</evidence>
<dbReference type="RefSeq" id="WP_076488588.1">
    <property type="nucleotide sequence ID" value="NZ_FTMS01000008.1"/>
</dbReference>
<keyword evidence="7 15" id="KW-0028">Amino-acid biosynthesis</keyword>
<dbReference type="Proteomes" id="UP000186400">
    <property type="component" value="Unassembled WGS sequence"/>
</dbReference>
<dbReference type="CDD" id="cd00331">
    <property type="entry name" value="IGPS"/>
    <property type="match status" value="1"/>
</dbReference>
<evidence type="ECO:0000259" key="16">
    <source>
        <dbReference type="Pfam" id="PF00218"/>
    </source>
</evidence>
<dbReference type="EMBL" id="FTMS01000008">
    <property type="protein sequence ID" value="SIQ38496.1"/>
    <property type="molecule type" value="Genomic_DNA"/>
</dbReference>
<gene>
    <name evidence="15" type="primary">trpF</name>
    <name evidence="18" type="ORF">SAMN05920897_1089</name>
</gene>
<reference evidence="18 19" key="1">
    <citation type="submission" date="2017-01" db="EMBL/GenBank/DDBJ databases">
        <authorList>
            <person name="Mah S.A."/>
            <person name="Swanson W.J."/>
            <person name="Moy G.W."/>
            <person name="Vacquier V.D."/>
        </authorList>
    </citation>
    <scope>NUCLEOTIDE SEQUENCE [LARGE SCALE GENOMIC DNA]</scope>
    <source>
        <strain evidence="18 19">ASpG1</strain>
    </source>
</reference>
<dbReference type="EC" id="5.3.1.24" evidence="15"/>
<dbReference type="InterPro" id="IPR013785">
    <property type="entry name" value="Aldolase_TIM"/>
</dbReference>
<dbReference type="PANTHER" id="PTHR22854:SF2">
    <property type="entry name" value="INDOLE-3-GLYCEROL-PHOSPHATE SYNTHASE"/>
    <property type="match status" value="1"/>
</dbReference>
<comment type="pathway">
    <text evidence="3 15">Amino-acid biosynthesis; L-tryptophan biosynthesis; L-tryptophan from chorismate: step 3/5.</text>
</comment>
<comment type="pathway">
    <text evidence="4">Amino-acid biosynthesis; L-tryptophan biosynthesis; L-tryptophan from chorismate: step 4/5.</text>
</comment>
<dbReference type="Pfam" id="PF00697">
    <property type="entry name" value="PRAI"/>
    <property type="match status" value="1"/>
</dbReference>
<evidence type="ECO:0000256" key="9">
    <source>
        <dbReference type="ARBA" id="ARBA00022822"/>
    </source>
</evidence>
<evidence type="ECO:0000256" key="6">
    <source>
        <dbReference type="ARBA" id="ARBA00009847"/>
    </source>
</evidence>
<comment type="similarity">
    <text evidence="6">In the C-terminal section; belongs to the TrpF family.</text>
</comment>
<dbReference type="InterPro" id="IPR011060">
    <property type="entry name" value="RibuloseP-bd_barrel"/>
</dbReference>
<comment type="catalytic activity">
    <reaction evidence="1 15">
        <text>N-(5-phospho-beta-D-ribosyl)anthranilate = 1-(2-carboxyphenylamino)-1-deoxy-D-ribulose 5-phosphate</text>
        <dbReference type="Rhea" id="RHEA:21540"/>
        <dbReference type="ChEBI" id="CHEBI:18277"/>
        <dbReference type="ChEBI" id="CHEBI:58613"/>
        <dbReference type="EC" id="5.3.1.24"/>
    </reaction>
</comment>
<dbReference type="GO" id="GO:0004640">
    <property type="term" value="F:phosphoribosylanthranilate isomerase activity"/>
    <property type="evidence" value="ECO:0007669"/>
    <property type="project" value="UniProtKB-UniRule"/>
</dbReference>